<protein>
    <submittedName>
        <fullName evidence="1">Uncharacterized protein</fullName>
    </submittedName>
</protein>
<proteinExistence type="predicted"/>
<comment type="caution">
    <text evidence="1">The sequence shown here is derived from an EMBL/GenBank/DDBJ whole genome shotgun (WGS) entry which is preliminary data.</text>
</comment>
<dbReference type="RefSeq" id="WP_084876739.1">
    <property type="nucleotide sequence ID" value="NZ_MLJI01000001.1"/>
</dbReference>
<organism evidence="1 2">
    <name type="scientific">Pantoea cypripedii</name>
    <name type="common">Pectobacterium cypripedii</name>
    <name type="synonym">Erwinia cypripedii</name>
    <dbReference type="NCBI Taxonomy" id="55209"/>
    <lineage>
        <taxon>Bacteria</taxon>
        <taxon>Pseudomonadati</taxon>
        <taxon>Pseudomonadota</taxon>
        <taxon>Gammaproteobacteria</taxon>
        <taxon>Enterobacterales</taxon>
        <taxon>Erwiniaceae</taxon>
        <taxon>Pantoea</taxon>
    </lineage>
</organism>
<accession>A0A1X1EYC0</accession>
<name>A0A1X1EYC0_PANCY</name>
<keyword evidence="2" id="KW-1185">Reference proteome</keyword>
<reference evidence="1 2" key="1">
    <citation type="journal article" date="2017" name="Antonie Van Leeuwenhoek">
        <title>Phylogenomic resolution of the bacterial genus Pantoea and its relationship with Erwinia and Tatumella.</title>
        <authorList>
            <person name="Palmer M."/>
            <person name="Steenkamp E.T."/>
            <person name="Coetzee M.P."/>
            <person name="Chan W.Y."/>
            <person name="van Zyl E."/>
            <person name="De Maayer P."/>
            <person name="Coutinho T.A."/>
            <person name="Blom J."/>
            <person name="Smits T.H."/>
            <person name="Duffy B."/>
            <person name="Venter S.N."/>
        </authorList>
    </citation>
    <scope>NUCLEOTIDE SEQUENCE [LARGE SCALE GENOMIC DNA]</scope>
    <source>
        <strain evidence="1 2">LMG 2657</strain>
    </source>
</reference>
<sequence length="78" mass="9094">MAIFLNNLNHMERYQGFISVLHHDTEFWRSLKVRDTDLYIRIEAIQLSFGILSNLVENLRHAFVPLQQQAKNAADKPG</sequence>
<evidence type="ECO:0000313" key="2">
    <source>
        <dbReference type="Proteomes" id="UP000193749"/>
    </source>
</evidence>
<dbReference type="AlphaFoldDB" id="A0A1X1EYC0"/>
<dbReference type="Proteomes" id="UP000193749">
    <property type="component" value="Unassembled WGS sequence"/>
</dbReference>
<dbReference type="EMBL" id="MLJI01000001">
    <property type="protein sequence ID" value="ORM94917.1"/>
    <property type="molecule type" value="Genomic_DNA"/>
</dbReference>
<evidence type="ECO:0000313" key="1">
    <source>
        <dbReference type="EMBL" id="ORM94917.1"/>
    </source>
</evidence>
<gene>
    <name evidence="1" type="ORF">HA50_16825</name>
</gene>